<feature type="domain" description="FAD dependent oxidoreductase" evidence="9">
    <location>
        <begin position="19"/>
        <end position="443"/>
    </location>
</feature>
<keyword evidence="3" id="KW-0274">FAD</keyword>
<keyword evidence="11" id="KW-1185">Reference proteome</keyword>
<dbReference type="PANTHER" id="PTHR43104">
    <property type="entry name" value="L-2-HYDROXYGLUTARATE DEHYDROGENASE, MITOCHONDRIAL"/>
    <property type="match status" value="1"/>
</dbReference>
<dbReference type="SUPFAM" id="SSF51905">
    <property type="entry name" value="FAD/NAD(P)-binding domain"/>
    <property type="match status" value="1"/>
</dbReference>
<protein>
    <recommendedName>
        <fullName evidence="8">L-2-hydroxyglutarate dehydrogenase, mitochondrial</fullName>
        <ecNumber evidence="7">1.1.99.2</ecNumber>
    </recommendedName>
</protein>
<dbReference type="InterPro" id="IPR036188">
    <property type="entry name" value="FAD/NAD-bd_sf"/>
</dbReference>
<comment type="caution">
    <text evidence="10">The sequence shown here is derived from an EMBL/GenBank/DDBJ whole genome shotgun (WGS) entry which is preliminary data.</text>
</comment>
<evidence type="ECO:0000256" key="6">
    <source>
        <dbReference type="ARBA" id="ARBA00037941"/>
    </source>
</evidence>
<proteinExistence type="inferred from homology"/>
<evidence type="ECO:0000259" key="9">
    <source>
        <dbReference type="Pfam" id="PF01266"/>
    </source>
</evidence>
<evidence type="ECO:0000256" key="8">
    <source>
        <dbReference type="ARBA" id="ARBA00041137"/>
    </source>
</evidence>
<comment type="similarity">
    <text evidence="6">Belongs to the L2HGDH family.</text>
</comment>
<evidence type="ECO:0000256" key="7">
    <source>
        <dbReference type="ARBA" id="ARBA00038878"/>
    </source>
</evidence>
<keyword evidence="4" id="KW-0560">Oxidoreductase</keyword>
<dbReference type="EC" id="1.1.99.2" evidence="7"/>
<evidence type="ECO:0000256" key="1">
    <source>
        <dbReference type="ARBA" id="ARBA00001974"/>
    </source>
</evidence>
<accession>A0A8H6MF53</accession>
<dbReference type="PANTHER" id="PTHR43104:SF4">
    <property type="entry name" value="L-2-HYDROXYGLUTARATE DEHYDROGENASE, MITOCHONDRIAL"/>
    <property type="match status" value="1"/>
</dbReference>
<sequence length="450" mass="49630">MLISNTNLADLESPEIAVDHLVIGGGIVGLAIAQRLCKKFPSKTTYLVERHRRCGEEISSRNSEVIHSGLYYPLESMKTRLCLRGRDLMYQHCISNDIPYRQTGKLVVARKDQLPYLNGLHKKAQQLRLSEPNSSEDEGHPVLETSILNGKEARNLEPDLSNDIEGALWVPITGIVDSHSFMESLEKDILDAEGGQIGYRTRVVRLDPYQRTKRPAHVPDFEPLEAGWVVQTVTGEAEDSDAILAKTVVNASGLSSTLVLNSILPQEKRIPMYYAKGSYAKYTGPGVSQVKHLIYPCPETGPNAHAFQSLGTHLTLDLDGRIRFGPDIQWISAPDTLSSDPEVDADFWTKHLVPDEAQLPQMYNAVTSYLPGVSLEGFQPDYCGMRPKLVPPSGGFQDFVFRVDHPNQGGIIGKDFSPMVSLLGIESPGLTSSLGIAEWVVDRIISRSSA</sequence>
<reference evidence="10 11" key="1">
    <citation type="submission" date="2020-07" db="EMBL/GenBank/DDBJ databases">
        <title>Comparative genomics of pyrophilous fungi reveals a link between fire events and developmental genes.</title>
        <authorList>
            <consortium name="DOE Joint Genome Institute"/>
            <person name="Steindorff A.S."/>
            <person name="Carver A."/>
            <person name="Calhoun S."/>
            <person name="Stillman K."/>
            <person name="Liu H."/>
            <person name="Lipzen A."/>
            <person name="Pangilinan J."/>
            <person name="Labutti K."/>
            <person name="Bruns T.D."/>
            <person name="Grigoriev I.V."/>
        </authorList>
    </citation>
    <scope>NUCLEOTIDE SEQUENCE [LARGE SCALE GENOMIC DNA]</scope>
    <source>
        <strain evidence="10 11">CBS 144469</strain>
    </source>
</reference>
<comment type="cofactor">
    <cofactor evidence="1">
        <name>FAD</name>
        <dbReference type="ChEBI" id="CHEBI:57692"/>
    </cofactor>
</comment>
<dbReference type="GO" id="GO:0047545">
    <property type="term" value="F:(S)-2-hydroxyglutarate dehydrogenase activity"/>
    <property type="evidence" value="ECO:0007669"/>
    <property type="project" value="UniProtKB-EC"/>
</dbReference>
<evidence type="ECO:0000313" key="10">
    <source>
        <dbReference type="EMBL" id="KAF6762831.1"/>
    </source>
</evidence>
<evidence type="ECO:0000313" key="11">
    <source>
        <dbReference type="Proteomes" id="UP000521943"/>
    </source>
</evidence>
<organism evidence="10 11">
    <name type="scientific">Ephemerocybe angulata</name>
    <dbReference type="NCBI Taxonomy" id="980116"/>
    <lineage>
        <taxon>Eukaryota</taxon>
        <taxon>Fungi</taxon>
        <taxon>Dikarya</taxon>
        <taxon>Basidiomycota</taxon>
        <taxon>Agaricomycotina</taxon>
        <taxon>Agaricomycetes</taxon>
        <taxon>Agaricomycetidae</taxon>
        <taxon>Agaricales</taxon>
        <taxon>Agaricineae</taxon>
        <taxon>Psathyrellaceae</taxon>
        <taxon>Ephemerocybe</taxon>
    </lineage>
</organism>
<dbReference type="AlphaFoldDB" id="A0A8H6MF53"/>
<dbReference type="Pfam" id="PF01266">
    <property type="entry name" value="DAO"/>
    <property type="match status" value="1"/>
</dbReference>
<comment type="catalytic activity">
    <reaction evidence="5">
        <text>(S)-2-hydroxyglutarate + A = 2-oxoglutarate + AH2</text>
        <dbReference type="Rhea" id="RHEA:21252"/>
        <dbReference type="ChEBI" id="CHEBI:13193"/>
        <dbReference type="ChEBI" id="CHEBI:16782"/>
        <dbReference type="ChEBI" id="CHEBI:16810"/>
        <dbReference type="ChEBI" id="CHEBI:17499"/>
        <dbReference type="EC" id="1.1.99.2"/>
    </reaction>
</comment>
<evidence type="ECO:0000256" key="3">
    <source>
        <dbReference type="ARBA" id="ARBA00022827"/>
    </source>
</evidence>
<keyword evidence="2" id="KW-0285">Flavoprotein</keyword>
<dbReference type="InterPro" id="IPR006076">
    <property type="entry name" value="FAD-dep_OxRdtase"/>
</dbReference>
<dbReference type="EMBL" id="JACGCI010000007">
    <property type="protein sequence ID" value="KAF6762831.1"/>
    <property type="molecule type" value="Genomic_DNA"/>
</dbReference>
<dbReference type="Proteomes" id="UP000521943">
    <property type="component" value="Unassembled WGS sequence"/>
</dbReference>
<name>A0A8H6MF53_9AGAR</name>
<dbReference type="Gene3D" id="3.50.50.60">
    <property type="entry name" value="FAD/NAD(P)-binding domain"/>
    <property type="match status" value="1"/>
</dbReference>
<evidence type="ECO:0000256" key="2">
    <source>
        <dbReference type="ARBA" id="ARBA00022630"/>
    </source>
</evidence>
<evidence type="ECO:0000256" key="4">
    <source>
        <dbReference type="ARBA" id="ARBA00023002"/>
    </source>
</evidence>
<dbReference type="Gene3D" id="3.30.9.10">
    <property type="entry name" value="D-Amino Acid Oxidase, subunit A, domain 2"/>
    <property type="match status" value="1"/>
</dbReference>
<dbReference type="OrthoDB" id="498204at2759"/>
<gene>
    <name evidence="10" type="ORF">DFP72DRAFT_1061078</name>
</gene>
<evidence type="ECO:0000256" key="5">
    <source>
        <dbReference type="ARBA" id="ARBA00036066"/>
    </source>
</evidence>